<dbReference type="EMBL" id="JACHWS010000001">
    <property type="protein sequence ID" value="MBB3037107.1"/>
    <property type="molecule type" value="Genomic_DNA"/>
</dbReference>
<dbReference type="GO" id="GO:0016491">
    <property type="term" value="F:oxidoreductase activity"/>
    <property type="evidence" value="ECO:0007669"/>
    <property type="project" value="InterPro"/>
</dbReference>
<feature type="domain" description="ER-bound oxygenase mpaB/mpaB'/Rubber oxygenase catalytic" evidence="1">
    <location>
        <begin position="28"/>
        <end position="263"/>
    </location>
</feature>
<dbReference type="PANTHER" id="PTHR36151">
    <property type="entry name" value="BLR2777 PROTEIN"/>
    <property type="match status" value="1"/>
</dbReference>
<dbReference type="InterPro" id="IPR018713">
    <property type="entry name" value="MPAB/Lcp_cat_dom"/>
</dbReference>
<sequence length="315" mass="34754">MTAVRDLSLSQGESDRFETVSPGSITVKAIGDWRLLLLSVNALVLQAAHPVIGAGVEDHSIYKTDPFRRLDRSWYPTVALAFYGSKSVEYGRDLRAAHKRIGGVDHLGRRYHAWDPEAMFLTLATGFEAIEKTAELFGDPLTPQQLDDVYADIRRMCALVGIPDRAMPSDVPAYRAWFETMVNERLEDHPAAHEVLDLLGHLGDYPPPLPLPAFLWRPIGNTIGAVMELVTVGTLNPVMRERLGRNWTASDQRRLEIFAVGVRTVNKILPTPLRQISKTLALRRQPAITAEIARQAATAVPAPTCPIGAHGQTGT</sequence>
<evidence type="ECO:0000259" key="1">
    <source>
        <dbReference type="Pfam" id="PF09995"/>
    </source>
</evidence>
<dbReference type="Pfam" id="PF09995">
    <property type="entry name" value="MPAB_Lcp_cat"/>
    <property type="match status" value="1"/>
</dbReference>
<protein>
    <submittedName>
        <fullName evidence="2">Uncharacterized protein (DUF2236 family)</fullName>
    </submittedName>
</protein>
<reference evidence="2 3" key="1">
    <citation type="submission" date="2020-08" db="EMBL/GenBank/DDBJ databases">
        <title>Sequencing the genomes of 1000 actinobacteria strains.</title>
        <authorList>
            <person name="Klenk H.-P."/>
        </authorList>
    </citation>
    <scope>NUCLEOTIDE SEQUENCE [LARGE SCALE GENOMIC DNA]</scope>
    <source>
        <strain evidence="2 3">DSM 45258</strain>
    </source>
</reference>
<evidence type="ECO:0000313" key="2">
    <source>
        <dbReference type="EMBL" id="MBB3037107.1"/>
    </source>
</evidence>
<dbReference type="RefSeq" id="WP_064439027.1">
    <property type="nucleotide sequence ID" value="NZ_BDDI01000002.1"/>
</dbReference>
<comment type="caution">
    <text evidence="2">The sequence shown here is derived from an EMBL/GenBank/DDBJ whole genome shotgun (WGS) entry which is preliminary data.</text>
</comment>
<proteinExistence type="predicted"/>
<dbReference type="PANTHER" id="PTHR36151:SF3">
    <property type="entry name" value="ER-BOUND OXYGENASE MPAB_MPAB'_RUBBER OXYGENASE CATALYTIC DOMAIN-CONTAINING PROTEIN"/>
    <property type="match status" value="1"/>
</dbReference>
<name>A0A839RL54_9ACTN</name>
<accession>A0A839RL54</accession>
<dbReference type="Proteomes" id="UP000567922">
    <property type="component" value="Unassembled WGS sequence"/>
</dbReference>
<dbReference type="AlphaFoldDB" id="A0A839RL54"/>
<gene>
    <name evidence="2" type="ORF">FHU29_001541</name>
</gene>
<keyword evidence="3" id="KW-1185">Reference proteome</keyword>
<dbReference type="OrthoDB" id="3456672at2"/>
<evidence type="ECO:0000313" key="3">
    <source>
        <dbReference type="Proteomes" id="UP000567922"/>
    </source>
</evidence>
<organism evidence="2 3">
    <name type="scientific">Hoyosella altamirensis</name>
    <dbReference type="NCBI Taxonomy" id="616997"/>
    <lineage>
        <taxon>Bacteria</taxon>
        <taxon>Bacillati</taxon>
        <taxon>Actinomycetota</taxon>
        <taxon>Actinomycetes</taxon>
        <taxon>Mycobacteriales</taxon>
        <taxon>Hoyosellaceae</taxon>
        <taxon>Hoyosella</taxon>
    </lineage>
</organism>